<evidence type="ECO:0000256" key="1">
    <source>
        <dbReference type="SAM" id="MobiDB-lite"/>
    </source>
</evidence>
<protein>
    <submittedName>
        <fullName evidence="3">Hypothetical_protein</fullName>
    </submittedName>
</protein>
<feature type="compositionally biased region" description="Polar residues" evidence="1">
    <location>
        <begin position="12"/>
        <end position="22"/>
    </location>
</feature>
<reference evidence="3 4" key="2">
    <citation type="submission" date="2024-07" db="EMBL/GenBank/DDBJ databases">
        <authorList>
            <person name="Akdeniz Z."/>
        </authorList>
    </citation>
    <scope>NUCLEOTIDE SEQUENCE [LARGE SCALE GENOMIC DNA]</scope>
</reference>
<proteinExistence type="predicted"/>
<evidence type="ECO:0000313" key="4">
    <source>
        <dbReference type="Proteomes" id="UP001642409"/>
    </source>
</evidence>
<feature type="region of interest" description="Disordered" evidence="1">
    <location>
        <begin position="1"/>
        <end position="30"/>
    </location>
</feature>
<organism evidence="2">
    <name type="scientific">Hexamita inflata</name>
    <dbReference type="NCBI Taxonomy" id="28002"/>
    <lineage>
        <taxon>Eukaryota</taxon>
        <taxon>Metamonada</taxon>
        <taxon>Diplomonadida</taxon>
        <taxon>Hexamitidae</taxon>
        <taxon>Hexamitinae</taxon>
        <taxon>Hexamita</taxon>
    </lineage>
</organism>
<dbReference type="EMBL" id="CATOUU010000741">
    <property type="protein sequence ID" value="CAI9945171.1"/>
    <property type="molecule type" value="Genomic_DNA"/>
</dbReference>
<feature type="compositionally biased region" description="Basic and acidic residues" evidence="1">
    <location>
        <begin position="1"/>
        <end position="11"/>
    </location>
</feature>
<dbReference type="Proteomes" id="UP001642409">
    <property type="component" value="Unassembled WGS sequence"/>
</dbReference>
<name>A0AA86PUQ7_9EUKA</name>
<reference evidence="2" key="1">
    <citation type="submission" date="2023-06" db="EMBL/GenBank/DDBJ databases">
        <authorList>
            <person name="Kurt Z."/>
        </authorList>
    </citation>
    <scope>NUCLEOTIDE SEQUENCE</scope>
</reference>
<evidence type="ECO:0000313" key="3">
    <source>
        <dbReference type="EMBL" id="CAL6105916.1"/>
    </source>
</evidence>
<gene>
    <name evidence="2" type="ORF">HINF_LOCUS32816</name>
    <name evidence="3" type="ORF">HINF_LOCUS73492</name>
</gene>
<dbReference type="AlphaFoldDB" id="A0AA86PUQ7"/>
<dbReference type="EMBL" id="CAXDID020000603">
    <property type="protein sequence ID" value="CAL6105916.1"/>
    <property type="molecule type" value="Genomic_DNA"/>
</dbReference>
<sequence length="105" mass="11825">METSVDGHESLQTEPSTESFLEQEQPAPENPLAVLQVHEGIEPTAFGAHTQEEEPKTERAQIEEHETHWLLEPAAALSWAQSETQWVWAWFKQPGEHAVLSTQAV</sequence>
<accession>A0AA86PUQ7</accession>
<keyword evidence="4" id="KW-1185">Reference proteome</keyword>
<comment type="caution">
    <text evidence="2">The sequence shown here is derived from an EMBL/GenBank/DDBJ whole genome shotgun (WGS) entry which is preliminary data.</text>
</comment>
<evidence type="ECO:0000313" key="2">
    <source>
        <dbReference type="EMBL" id="CAI9945171.1"/>
    </source>
</evidence>